<proteinExistence type="predicted"/>
<organism evidence="3 4">
    <name type="scientific">Exophiala viscosa</name>
    <dbReference type="NCBI Taxonomy" id="2486360"/>
    <lineage>
        <taxon>Eukaryota</taxon>
        <taxon>Fungi</taxon>
        <taxon>Dikarya</taxon>
        <taxon>Ascomycota</taxon>
        <taxon>Pezizomycotina</taxon>
        <taxon>Eurotiomycetes</taxon>
        <taxon>Chaetothyriomycetidae</taxon>
        <taxon>Chaetothyriales</taxon>
        <taxon>Herpotrichiellaceae</taxon>
        <taxon>Exophiala</taxon>
    </lineage>
</organism>
<dbReference type="InterPro" id="IPR000626">
    <property type="entry name" value="Ubiquitin-like_dom"/>
</dbReference>
<dbReference type="Pfam" id="PF11976">
    <property type="entry name" value="Rad60-SLD"/>
    <property type="match status" value="1"/>
</dbReference>
<feature type="region of interest" description="Disordered" evidence="1">
    <location>
        <begin position="48"/>
        <end position="198"/>
    </location>
</feature>
<feature type="region of interest" description="Disordered" evidence="1">
    <location>
        <begin position="380"/>
        <end position="402"/>
    </location>
</feature>
<feature type="compositionally biased region" description="Basic residues" evidence="1">
    <location>
        <begin position="50"/>
        <end position="61"/>
    </location>
</feature>
<sequence length="480" mass="53703">MTSGVKRSIFSKPAWAAAPAASSTSKLTEEPVFGRNHIYEDILQAEQAKREKKALKAARRAHKEDSKEESVGPEVKKRRISDEPATKRKISADVSDVENPVDRNGRRNHDGRVTRSTPQKQKALSSGLEESPVIKHSPSKRQTSGLRVDEEDDDLEIWAPPEATKKHAPLKAKPNPPSEDDESDEDDEYTRDLKAKAREKARLKRLGIAVEPERPKTPVPTSTTASAVERTRLWIAEQTQTRPGSANSALSQEFGRATPTSEQEDDTQVKILIQSDIPNTQSLIVRRKASQSLKQVREFWCQKYGLDEAISKKVFFTWRGTRLFDSTTMRGIIQKLKLDYRQQSASVDPTGEDDDKDPSDGNILLEATTPEIYEEKLKQKQRAAIAGNGEHAEDEEDNSPLPVDDGAIVIQLVSPNLEPMHLRVRPHTTIAKIMKGYAATRNVAEGKTPWLIFDGDRLEPEQTVEDAGLEDEDKVEVSIR</sequence>
<feature type="compositionally biased region" description="Polar residues" evidence="1">
    <location>
        <begin position="237"/>
        <end position="251"/>
    </location>
</feature>
<feature type="compositionally biased region" description="Acidic residues" evidence="1">
    <location>
        <begin position="178"/>
        <end position="189"/>
    </location>
</feature>
<dbReference type="Proteomes" id="UP001203852">
    <property type="component" value="Unassembled WGS sequence"/>
</dbReference>
<feature type="domain" description="Ubiquitin-like" evidence="2">
    <location>
        <begin position="408"/>
        <end position="480"/>
    </location>
</feature>
<accession>A0AAN6DVD1</accession>
<keyword evidence="4" id="KW-1185">Reference proteome</keyword>
<name>A0AAN6DVD1_9EURO</name>
<evidence type="ECO:0000259" key="2">
    <source>
        <dbReference type="PROSITE" id="PS50053"/>
    </source>
</evidence>
<feature type="compositionally biased region" description="Polar residues" evidence="1">
    <location>
        <begin position="114"/>
        <end position="124"/>
    </location>
</feature>
<protein>
    <submittedName>
        <fullName evidence="3">Ubiquitin-2 like Rad60 SUMO-like-domain-containing protein</fullName>
    </submittedName>
</protein>
<evidence type="ECO:0000313" key="3">
    <source>
        <dbReference type="EMBL" id="KAI1612297.1"/>
    </source>
</evidence>
<feature type="region of interest" description="Disordered" evidence="1">
    <location>
        <begin position="1"/>
        <end position="32"/>
    </location>
</feature>
<dbReference type="EMBL" id="MU404355">
    <property type="protein sequence ID" value="KAI1612297.1"/>
    <property type="molecule type" value="Genomic_DNA"/>
</dbReference>
<dbReference type="CDD" id="cd01763">
    <property type="entry name" value="Ubl_SUMO_like"/>
    <property type="match status" value="1"/>
</dbReference>
<comment type="caution">
    <text evidence="3">The sequence shown here is derived from an EMBL/GenBank/DDBJ whole genome shotgun (WGS) entry which is preliminary data.</text>
</comment>
<dbReference type="InterPro" id="IPR029071">
    <property type="entry name" value="Ubiquitin-like_domsf"/>
</dbReference>
<dbReference type="SMART" id="SM00213">
    <property type="entry name" value="UBQ"/>
    <property type="match status" value="1"/>
</dbReference>
<feature type="region of interest" description="Disordered" evidence="1">
    <location>
        <begin position="237"/>
        <end position="265"/>
    </location>
</feature>
<dbReference type="AlphaFoldDB" id="A0AAN6DVD1"/>
<dbReference type="SUPFAM" id="SSF54236">
    <property type="entry name" value="Ubiquitin-like"/>
    <property type="match status" value="1"/>
</dbReference>
<evidence type="ECO:0000313" key="4">
    <source>
        <dbReference type="Proteomes" id="UP001203852"/>
    </source>
</evidence>
<feature type="compositionally biased region" description="Basic and acidic residues" evidence="1">
    <location>
        <begin position="100"/>
        <end position="113"/>
    </location>
</feature>
<reference evidence="3" key="1">
    <citation type="journal article" date="2022" name="bioRxiv">
        <title>Deciphering the potential niche of two novel black yeast fungi from a biological soil crust based on their genomes, phenotypes, and melanin regulation.</title>
        <authorList>
            <consortium name="DOE Joint Genome Institute"/>
            <person name="Carr E.C."/>
            <person name="Barton Q."/>
            <person name="Grambo S."/>
            <person name="Sullivan M."/>
            <person name="Renfro C.M."/>
            <person name="Kuo A."/>
            <person name="Pangilinan J."/>
            <person name="Lipzen A."/>
            <person name="Keymanesh K."/>
            <person name="Savage E."/>
            <person name="Barry K."/>
            <person name="Grigoriev I.V."/>
            <person name="Riekhof W.R."/>
            <person name="Harris S.S."/>
        </authorList>
    </citation>
    <scope>NUCLEOTIDE SEQUENCE</scope>
    <source>
        <strain evidence="3">JF 03-4F</strain>
    </source>
</reference>
<dbReference type="PROSITE" id="PS50053">
    <property type="entry name" value="UBIQUITIN_2"/>
    <property type="match status" value="1"/>
</dbReference>
<dbReference type="InterPro" id="IPR022617">
    <property type="entry name" value="Rad60/SUMO-like_dom"/>
</dbReference>
<dbReference type="Gene3D" id="3.10.20.90">
    <property type="entry name" value="Phosphatidylinositol 3-kinase Catalytic Subunit, Chain A, domain 1"/>
    <property type="match status" value="1"/>
</dbReference>
<evidence type="ECO:0000256" key="1">
    <source>
        <dbReference type="SAM" id="MobiDB-lite"/>
    </source>
</evidence>
<feature type="compositionally biased region" description="Low complexity" evidence="1">
    <location>
        <begin position="11"/>
        <end position="26"/>
    </location>
</feature>
<gene>
    <name evidence="3" type="ORF">EDD36DRAFT_281969</name>
</gene>
<feature type="region of interest" description="Disordered" evidence="1">
    <location>
        <begin position="344"/>
        <end position="363"/>
    </location>
</feature>